<dbReference type="KEGG" id="bpx:BUPH_08450"/>
<geneLocation type="plasmid" evidence="1 2">
    <name>pSYMBR3459</name>
</geneLocation>
<evidence type="ECO:0000313" key="2">
    <source>
        <dbReference type="Proteomes" id="UP000010105"/>
    </source>
</evidence>
<evidence type="ECO:0000313" key="1">
    <source>
        <dbReference type="EMBL" id="AFT90261.1"/>
    </source>
</evidence>
<accession>K0DVT6</accession>
<protein>
    <submittedName>
        <fullName evidence="1">Uncharacterized protein</fullName>
    </submittedName>
</protein>
<dbReference type="EMBL" id="CP003865">
    <property type="protein sequence ID" value="AFT90261.1"/>
    <property type="molecule type" value="Genomic_DNA"/>
</dbReference>
<keyword evidence="1" id="KW-0614">Plasmid</keyword>
<dbReference type="Proteomes" id="UP000010105">
    <property type="component" value="Plasmid pSYMBR3459"/>
</dbReference>
<reference evidence="1 2" key="1">
    <citation type="journal article" date="2012" name="J. Bacteriol.">
        <title>Complete Genome Sequence of Burkholderia phenoliruptrix BR3459a (CLA1), a Heat-Tolerant, Nitrogen-Fixing Symbiont of Mimosa flocculosa.</title>
        <authorList>
            <person name="de Oliveira Cunha C."/>
            <person name="Goda Zuleta L.F."/>
            <person name="Paula de Almeida L.G."/>
            <person name="Prioli Ciapina L."/>
            <person name="Lustrino Borges W."/>
            <person name="Pitard R.M."/>
            <person name="Baldani J.I."/>
            <person name="Straliotto R."/>
            <person name="de Faria S.M."/>
            <person name="Hungria M."/>
            <person name="Sousa Cavada B."/>
            <person name="Mercante F.M."/>
            <person name="Ribeiro de Vasconcelos A.T."/>
        </authorList>
    </citation>
    <scope>NUCLEOTIDE SEQUENCE [LARGE SCALE GENOMIC DNA]</scope>
    <source>
        <strain evidence="1 2">BR3459a</strain>
        <plasmid evidence="1 2">pSYMBR3459</plasmid>
    </source>
</reference>
<name>K0DVT6_9BURK</name>
<organism evidence="1 2">
    <name type="scientific">Paraburkholderia phenoliruptrix BR3459a</name>
    <dbReference type="NCBI Taxonomy" id="1229205"/>
    <lineage>
        <taxon>Bacteria</taxon>
        <taxon>Pseudomonadati</taxon>
        <taxon>Pseudomonadota</taxon>
        <taxon>Betaproteobacteria</taxon>
        <taxon>Burkholderiales</taxon>
        <taxon>Burkholderiaceae</taxon>
        <taxon>Paraburkholderia</taxon>
    </lineage>
</organism>
<proteinExistence type="predicted"/>
<gene>
    <name evidence="1" type="ORF">BUPH_08450</name>
</gene>
<dbReference type="HOGENOM" id="CLU_1934098_0_0_4"/>
<dbReference type="AlphaFoldDB" id="K0DVT6"/>
<sequence length="130" mass="15046">MLLIGLLTSYCCRRIYQDLLAPVRPVRHACRFSRNRDVKEDTVDLTECYFALTLSLLVNIAHAIRAISFARATAATLTRRRCLTYLIQRLRRSSRRFTKRITARAPCTQQGTKIRVTMFYSGVQLRFSNA</sequence>